<dbReference type="Pfam" id="PF23328">
    <property type="entry name" value="Sha_B_N"/>
    <property type="match status" value="1"/>
</dbReference>
<evidence type="ECO:0000256" key="2">
    <source>
        <dbReference type="SAM" id="Phobius"/>
    </source>
</evidence>
<keyword evidence="2" id="KW-1133">Transmembrane helix</keyword>
<keyword evidence="2" id="KW-0812">Transmembrane</keyword>
<dbReference type="AlphaFoldDB" id="A0A9X0CXP5"/>
<reference evidence="5" key="1">
    <citation type="submission" date="2023-01" db="EMBL/GenBank/DDBJ databases">
        <title>Genome assembly of the deep-sea coral Lophelia pertusa.</title>
        <authorList>
            <person name="Herrera S."/>
            <person name="Cordes E."/>
        </authorList>
    </citation>
    <scope>NUCLEOTIDE SEQUENCE</scope>
    <source>
        <strain evidence="5">USNM1676648</strain>
        <tissue evidence="5">Polyp</tissue>
    </source>
</reference>
<accession>A0A9X0CXP5</accession>
<name>A0A9X0CXP5_9CNID</name>
<keyword evidence="2" id="KW-0472">Membrane</keyword>
<evidence type="ECO:0000259" key="4">
    <source>
        <dbReference type="Pfam" id="PF23328"/>
    </source>
</evidence>
<dbReference type="OrthoDB" id="5986716at2759"/>
<dbReference type="Proteomes" id="UP001163046">
    <property type="component" value="Unassembled WGS sequence"/>
</dbReference>
<feature type="domain" description="Shavenoid isoform B-like N-terminal" evidence="4">
    <location>
        <begin position="31"/>
        <end position="89"/>
    </location>
</feature>
<feature type="chain" id="PRO_5040749996" description="Shavenoid isoform B-like N-terminal domain-containing protein" evidence="3">
    <location>
        <begin position="26"/>
        <end position="616"/>
    </location>
</feature>
<feature type="compositionally biased region" description="Polar residues" evidence="1">
    <location>
        <begin position="237"/>
        <end position="262"/>
    </location>
</feature>
<keyword evidence="3" id="KW-0732">Signal</keyword>
<organism evidence="5 6">
    <name type="scientific">Desmophyllum pertusum</name>
    <dbReference type="NCBI Taxonomy" id="174260"/>
    <lineage>
        <taxon>Eukaryota</taxon>
        <taxon>Metazoa</taxon>
        <taxon>Cnidaria</taxon>
        <taxon>Anthozoa</taxon>
        <taxon>Hexacorallia</taxon>
        <taxon>Scleractinia</taxon>
        <taxon>Caryophylliina</taxon>
        <taxon>Caryophylliidae</taxon>
        <taxon>Desmophyllum</taxon>
    </lineage>
</organism>
<feature type="region of interest" description="Disordered" evidence="1">
    <location>
        <begin position="444"/>
        <end position="466"/>
    </location>
</feature>
<gene>
    <name evidence="5" type="ORF">OS493_016628</name>
</gene>
<feature type="region of interest" description="Disordered" evidence="1">
    <location>
        <begin position="234"/>
        <end position="269"/>
    </location>
</feature>
<sequence>MGWTLLASLLNYWSFFSIVLVTVHGSTPKILSVTRSRDKGDSFEVNLESYGCPPCEQYGALSGQANGGANSSVCSCHCDATKPTFYSTHSGQHGCVKDRDVLADTQGGDTCDFYTSSAQQLQSLNLHVRGKARLKPDDLCERYQIAGWKFYFNTSWIVSTSDTFATSSSKKGRNKLQFFLSWNDNLNSFYKGLLIKVMIRCTYKGKTDDRCLMLKAQGTHQYFEFPTTTPPVYERSPSASITTEKNSIVQKSTRSLTDSGNTKPPPTGGYSTANDKQIWIVVSLGLSGLLLIVIIAMAVFLLLKCRRNCKPETSGSHRHPSVEQPSTSTVCSPLHDYEYVHYPCLVEGVRSPPATPMGNPMYERGQDNKLIIWSPGHSGTLTRPSNNQSADDMAPRLPYQRLLTRTSSSSPDCAAAIRPVSSPGVEEGFPYQKLVRAGRSLRTGRSLRRDDQRCGHPVGLGGEGSSTEAYQSLSLQRNPLYSLKECDGYAKVDGESRPESTDYDYARVPVELNPVELNKLFRISDNDTEDTCIPSSSMEISVGDLNNVTSNPKMIEKRHSGVSEKSSTSSCSGDYENCTCENVEERNCADRGGDECVKPRGYSPRPLTRIFQGDVV</sequence>
<dbReference type="InterPro" id="IPR057507">
    <property type="entry name" value="Sha_B-like_N"/>
</dbReference>
<evidence type="ECO:0000313" key="5">
    <source>
        <dbReference type="EMBL" id="KAJ7379391.1"/>
    </source>
</evidence>
<proteinExistence type="predicted"/>
<evidence type="ECO:0000313" key="6">
    <source>
        <dbReference type="Proteomes" id="UP001163046"/>
    </source>
</evidence>
<evidence type="ECO:0000256" key="1">
    <source>
        <dbReference type="SAM" id="MobiDB-lite"/>
    </source>
</evidence>
<evidence type="ECO:0000256" key="3">
    <source>
        <dbReference type="SAM" id="SignalP"/>
    </source>
</evidence>
<feature type="transmembrane region" description="Helical" evidence="2">
    <location>
        <begin position="278"/>
        <end position="303"/>
    </location>
</feature>
<comment type="caution">
    <text evidence="5">The sequence shown here is derived from an EMBL/GenBank/DDBJ whole genome shotgun (WGS) entry which is preliminary data.</text>
</comment>
<feature type="signal peptide" evidence="3">
    <location>
        <begin position="1"/>
        <end position="25"/>
    </location>
</feature>
<keyword evidence="6" id="KW-1185">Reference proteome</keyword>
<dbReference type="EMBL" id="MU826358">
    <property type="protein sequence ID" value="KAJ7379391.1"/>
    <property type="molecule type" value="Genomic_DNA"/>
</dbReference>
<protein>
    <recommendedName>
        <fullName evidence="4">Shavenoid isoform B-like N-terminal domain-containing protein</fullName>
    </recommendedName>
</protein>